<evidence type="ECO:0008006" key="3">
    <source>
        <dbReference type="Google" id="ProtNLM"/>
    </source>
</evidence>
<dbReference type="EMBL" id="JANPWB010000012">
    <property type="protein sequence ID" value="KAJ1117769.1"/>
    <property type="molecule type" value="Genomic_DNA"/>
</dbReference>
<comment type="caution">
    <text evidence="1">The sequence shown here is derived from an EMBL/GenBank/DDBJ whole genome shotgun (WGS) entry which is preliminary data.</text>
</comment>
<dbReference type="PANTHER" id="PTHR33198:SF20">
    <property type="entry name" value="RETROTRANSPOSON GAG DOMAIN-CONTAINING PROTEIN"/>
    <property type="match status" value="1"/>
</dbReference>
<evidence type="ECO:0000313" key="2">
    <source>
        <dbReference type="Proteomes" id="UP001066276"/>
    </source>
</evidence>
<dbReference type="Proteomes" id="UP001066276">
    <property type="component" value="Chromosome 8"/>
</dbReference>
<accession>A0AAV7NT13</accession>
<gene>
    <name evidence="1" type="ORF">NDU88_005965</name>
</gene>
<evidence type="ECO:0000313" key="1">
    <source>
        <dbReference type="EMBL" id="KAJ1117769.1"/>
    </source>
</evidence>
<keyword evidence="2" id="KW-1185">Reference proteome</keyword>
<protein>
    <recommendedName>
        <fullName evidence="3">Retrotransposon gag domain-containing protein</fullName>
    </recommendedName>
</protein>
<proteinExistence type="predicted"/>
<reference evidence="1" key="1">
    <citation type="journal article" date="2022" name="bioRxiv">
        <title>Sequencing and chromosome-scale assembly of the giantPleurodeles waltlgenome.</title>
        <authorList>
            <person name="Brown T."/>
            <person name="Elewa A."/>
            <person name="Iarovenko S."/>
            <person name="Subramanian E."/>
            <person name="Araus A.J."/>
            <person name="Petzold A."/>
            <person name="Susuki M."/>
            <person name="Suzuki K.-i.T."/>
            <person name="Hayashi T."/>
            <person name="Toyoda A."/>
            <person name="Oliveira C."/>
            <person name="Osipova E."/>
            <person name="Leigh N.D."/>
            <person name="Simon A."/>
            <person name="Yun M.H."/>
        </authorList>
    </citation>
    <scope>NUCLEOTIDE SEQUENCE</scope>
    <source>
        <strain evidence="1">20211129_DDA</strain>
        <tissue evidence="1">Liver</tissue>
    </source>
</reference>
<dbReference type="AlphaFoldDB" id="A0AAV7NT13"/>
<sequence length="113" mass="13304">MRSTNCFNTLPNTGSNDDYDEVVRALNAHFDPQLNLDFEWFKLRQVHQREGEVIDQFYARLRELASMCTEDYQLKEMRAHIIQGCKNKTLRGLILRQPNISLDEILIIARPHD</sequence>
<dbReference type="PANTHER" id="PTHR33198">
    <property type="entry name" value="ANK_REP_REGION DOMAIN-CONTAINING PROTEIN-RELATED"/>
    <property type="match status" value="1"/>
</dbReference>
<name>A0AAV7NT13_PLEWA</name>
<organism evidence="1 2">
    <name type="scientific">Pleurodeles waltl</name>
    <name type="common">Iberian ribbed newt</name>
    <dbReference type="NCBI Taxonomy" id="8319"/>
    <lineage>
        <taxon>Eukaryota</taxon>
        <taxon>Metazoa</taxon>
        <taxon>Chordata</taxon>
        <taxon>Craniata</taxon>
        <taxon>Vertebrata</taxon>
        <taxon>Euteleostomi</taxon>
        <taxon>Amphibia</taxon>
        <taxon>Batrachia</taxon>
        <taxon>Caudata</taxon>
        <taxon>Salamandroidea</taxon>
        <taxon>Salamandridae</taxon>
        <taxon>Pleurodelinae</taxon>
        <taxon>Pleurodeles</taxon>
    </lineage>
</organism>